<accession>A0ABT2EDN1</accession>
<evidence type="ECO:0000256" key="1">
    <source>
        <dbReference type="SAM" id="MobiDB-lite"/>
    </source>
</evidence>
<dbReference type="Proteomes" id="UP001165542">
    <property type="component" value="Unassembled WGS sequence"/>
</dbReference>
<feature type="region of interest" description="Disordered" evidence="1">
    <location>
        <begin position="30"/>
        <end position="66"/>
    </location>
</feature>
<keyword evidence="3" id="KW-1185">Reference proteome</keyword>
<evidence type="ECO:0008006" key="4">
    <source>
        <dbReference type="Google" id="ProtNLM"/>
    </source>
</evidence>
<dbReference type="EMBL" id="JAJISC010000004">
    <property type="protein sequence ID" value="MCS2609687.1"/>
    <property type="molecule type" value="Genomic_DNA"/>
</dbReference>
<comment type="caution">
    <text evidence="2">The sequence shown here is derived from an EMBL/GenBank/DDBJ whole genome shotgun (WGS) entry which is preliminary data.</text>
</comment>
<reference evidence="2" key="1">
    <citation type="submission" date="2021-11" db="EMBL/GenBank/DDBJ databases">
        <title>Halomonas sp., isolated from a coastal aquaculture zone in Dongshan Bay.</title>
        <authorList>
            <person name="Lin W."/>
        </authorList>
    </citation>
    <scope>NUCLEOTIDE SEQUENCE</scope>
    <source>
        <strain evidence="2">Yzlin-01</strain>
    </source>
</reference>
<organism evidence="2 3">
    <name type="scientific">Halomonas dongshanensis</name>
    <dbReference type="NCBI Taxonomy" id="2890835"/>
    <lineage>
        <taxon>Bacteria</taxon>
        <taxon>Pseudomonadati</taxon>
        <taxon>Pseudomonadota</taxon>
        <taxon>Gammaproteobacteria</taxon>
        <taxon>Oceanospirillales</taxon>
        <taxon>Halomonadaceae</taxon>
        <taxon>Halomonas</taxon>
    </lineage>
</organism>
<name>A0ABT2EDN1_9GAMM</name>
<dbReference type="RefSeq" id="WP_259036189.1">
    <property type="nucleotide sequence ID" value="NZ_JAJISC010000004.1"/>
</dbReference>
<feature type="compositionally biased region" description="Acidic residues" evidence="1">
    <location>
        <begin position="32"/>
        <end position="44"/>
    </location>
</feature>
<proteinExistence type="predicted"/>
<evidence type="ECO:0000313" key="3">
    <source>
        <dbReference type="Proteomes" id="UP001165542"/>
    </source>
</evidence>
<sequence length="66" mass="7131">MPMQQAGKTTMRSWLLATSVVMGLAVLSGCEQEVEPTPEPEAQEPMDHGPMADEGQATEETLNDDL</sequence>
<protein>
    <recommendedName>
        <fullName evidence="4">Secreted protein</fullName>
    </recommendedName>
</protein>
<evidence type="ECO:0000313" key="2">
    <source>
        <dbReference type="EMBL" id="MCS2609687.1"/>
    </source>
</evidence>
<gene>
    <name evidence="2" type="ORF">LLY24_10205</name>
</gene>